<proteinExistence type="predicted"/>
<dbReference type="EMBL" id="JBGBPQ010000001">
    <property type="protein sequence ID" value="KAL1530250.1"/>
    <property type="molecule type" value="Genomic_DNA"/>
</dbReference>
<dbReference type="SUPFAM" id="SSF53254">
    <property type="entry name" value="Phosphoglycerate mutase-like"/>
    <property type="match status" value="1"/>
</dbReference>
<evidence type="ECO:0000313" key="4">
    <source>
        <dbReference type="EMBL" id="KAL1530250.1"/>
    </source>
</evidence>
<feature type="binding site" evidence="2">
    <location>
        <position position="129"/>
    </location>
    <ligand>
        <name>substrate</name>
    </ligand>
</feature>
<evidence type="ECO:0000256" key="1">
    <source>
        <dbReference type="PIRSR" id="PIRSR613078-1"/>
    </source>
</evidence>
<dbReference type="GO" id="GO:0003824">
    <property type="term" value="F:catalytic activity"/>
    <property type="evidence" value="ECO:0007669"/>
    <property type="project" value="InterPro"/>
</dbReference>
<feature type="active site" description="Tele-phosphohistidine intermediate" evidence="1">
    <location>
        <position position="70"/>
    </location>
</feature>
<dbReference type="InterPro" id="IPR052765">
    <property type="entry name" value="PGM-Related"/>
</dbReference>
<feature type="active site" description="Proton donor/acceptor" evidence="1">
    <location>
        <position position="159"/>
    </location>
</feature>
<gene>
    <name evidence="4" type="ORF">AB1Y20_001165</name>
</gene>
<organism evidence="4 5">
    <name type="scientific">Prymnesium parvum</name>
    <name type="common">Toxic golden alga</name>
    <dbReference type="NCBI Taxonomy" id="97485"/>
    <lineage>
        <taxon>Eukaryota</taxon>
        <taxon>Haptista</taxon>
        <taxon>Haptophyta</taxon>
        <taxon>Prymnesiophyceae</taxon>
        <taxon>Prymnesiales</taxon>
        <taxon>Prymnesiaceae</taxon>
        <taxon>Prymnesium</taxon>
    </lineage>
</organism>
<dbReference type="InterPro" id="IPR013078">
    <property type="entry name" value="His_Pase_superF_clade-1"/>
</dbReference>
<dbReference type="CDD" id="cd07067">
    <property type="entry name" value="HP_PGM_like"/>
    <property type="match status" value="1"/>
</dbReference>
<dbReference type="PANTHER" id="PTHR46192">
    <property type="entry name" value="BROAD-RANGE ACID PHOSPHATASE DET1"/>
    <property type="match status" value="1"/>
</dbReference>
<accession>A0AB34K7E5</accession>
<feature type="binding site" evidence="2">
    <location>
        <begin position="69"/>
        <end position="76"/>
    </location>
    <ligand>
        <name>substrate</name>
    </ligand>
</feature>
<dbReference type="InterPro" id="IPR029033">
    <property type="entry name" value="His_PPase_superfam"/>
</dbReference>
<dbReference type="AlphaFoldDB" id="A0AB34K7E5"/>
<sequence>MGNCSSSAPVYALTDVEAKTAAPGNLAASKPGGVEGAALGQGPRGRVSFDSTEAQNTGPRRPRRIVIVRHGQSQGNVDESTYAHTPDWTVELTEQGIEQAREAGRKLAELRAADATKGPVFIYSSPYKRCQQTANALIEGAGLLEEDVTGRIEEPRIREQDFGNFQDIAAMTECKAMRNRFGRFFYRFPNGESGADVYDRVSTWLESLFREMEFGGINEDTTVVLVTHGLTARLFLMRWYHWSVEIFEETRNPGNAQLMVMEREMTHGGVYYNLTKESREQITLPEKAVKHEDVERRRQMKISGNMFSFSQKAAKMNSFAASDENSTAA</sequence>
<feature type="compositionally biased region" description="Polar residues" evidence="3">
    <location>
        <begin position="49"/>
        <end position="58"/>
    </location>
</feature>
<keyword evidence="5" id="KW-1185">Reference proteome</keyword>
<dbReference type="InterPro" id="IPR001345">
    <property type="entry name" value="PG/BPGM_mutase_AS"/>
</dbReference>
<evidence type="ECO:0000256" key="2">
    <source>
        <dbReference type="PIRSR" id="PIRSR613078-2"/>
    </source>
</evidence>
<name>A0AB34K7E5_PRYPA</name>
<evidence type="ECO:0000256" key="3">
    <source>
        <dbReference type="SAM" id="MobiDB-lite"/>
    </source>
</evidence>
<dbReference type="Gene3D" id="3.40.50.1240">
    <property type="entry name" value="Phosphoglycerate mutase-like"/>
    <property type="match status" value="1"/>
</dbReference>
<reference evidence="4 5" key="1">
    <citation type="journal article" date="2024" name="Science">
        <title>Giant polyketide synthase enzymes in the biosynthesis of giant marine polyether toxins.</title>
        <authorList>
            <person name="Fallon T.R."/>
            <person name="Shende V.V."/>
            <person name="Wierzbicki I.H."/>
            <person name="Pendleton A.L."/>
            <person name="Watervoot N.F."/>
            <person name="Auber R.P."/>
            <person name="Gonzalez D.J."/>
            <person name="Wisecaver J.H."/>
            <person name="Moore B.S."/>
        </authorList>
    </citation>
    <scope>NUCLEOTIDE SEQUENCE [LARGE SCALE GENOMIC DNA]</scope>
    <source>
        <strain evidence="4 5">12B1</strain>
    </source>
</reference>
<dbReference type="Proteomes" id="UP001515480">
    <property type="component" value="Unassembled WGS sequence"/>
</dbReference>
<evidence type="ECO:0008006" key="6">
    <source>
        <dbReference type="Google" id="ProtNLM"/>
    </source>
</evidence>
<protein>
    <recommendedName>
        <fullName evidence="6">Phosphoglycerate mutase</fullName>
    </recommendedName>
</protein>
<dbReference type="Pfam" id="PF00300">
    <property type="entry name" value="His_Phos_1"/>
    <property type="match status" value="1"/>
</dbReference>
<dbReference type="SMART" id="SM00855">
    <property type="entry name" value="PGAM"/>
    <property type="match status" value="1"/>
</dbReference>
<feature type="region of interest" description="Disordered" evidence="3">
    <location>
        <begin position="24"/>
        <end position="62"/>
    </location>
</feature>
<evidence type="ECO:0000313" key="5">
    <source>
        <dbReference type="Proteomes" id="UP001515480"/>
    </source>
</evidence>
<comment type="caution">
    <text evidence="4">The sequence shown here is derived from an EMBL/GenBank/DDBJ whole genome shotgun (WGS) entry which is preliminary data.</text>
</comment>
<dbReference type="PROSITE" id="PS00175">
    <property type="entry name" value="PG_MUTASE"/>
    <property type="match status" value="1"/>
</dbReference>